<dbReference type="EMBL" id="CAJHIA010000012">
    <property type="protein sequence ID" value="CAD6444776.1"/>
    <property type="molecule type" value="Genomic_DNA"/>
</dbReference>
<organism evidence="2 3">
    <name type="scientific">Sclerotinia trifoliorum</name>
    <dbReference type="NCBI Taxonomy" id="28548"/>
    <lineage>
        <taxon>Eukaryota</taxon>
        <taxon>Fungi</taxon>
        <taxon>Dikarya</taxon>
        <taxon>Ascomycota</taxon>
        <taxon>Pezizomycotina</taxon>
        <taxon>Leotiomycetes</taxon>
        <taxon>Helotiales</taxon>
        <taxon>Sclerotiniaceae</taxon>
        <taxon>Sclerotinia</taxon>
    </lineage>
</organism>
<keyword evidence="1" id="KW-0732">Signal</keyword>
<dbReference type="Proteomes" id="UP000624404">
    <property type="component" value="Unassembled WGS sequence"/>
</dbReference>
<dbReference type="OrthoDB" id="124329at2759"/>
<keyword evidence="3" id="KW-1185">Reference proteome</keyword>
<accession>A0A8H2ZQD5</accession>
<dbReference type="AlphaFoldDB" id="A0A8H2ZQD5"/>
<dbReference type="SUPFAM" id="SSF53850">
    <property type="entry name" value="Periplasmic binding protein-like II"/>
    <property type="match status" value="1"/>
</dbReference>
<gene>
    <name evidence="2" type="ORF">SCLTRI_LOCUS4568</name>
</gene>
<reference evidence="2" key="1">
    <citation type="submission" date="2020-10" db="EMBL/GenBank/DDBJ databases">
        <authorList>
            <person name="Kusch S."/>
        </authorList>
    </citation>
    <scope>NUCLEOTIDE SEQUENCE</scope>
    <source>
        <strain evidence="2">SwB9</strain>
    </source>
</reference>
<proteinExistence type="predicted"/>
<dbReference type="PANTHER" id="PTHR30006:SF2">
    <property type="entry name" value="ABC TRANSPORTER SUBSTRATE-BINDING PROTEIN"/>
    <property type="match status" value="1"/>
</dbReference>
<evidence type="ECO:0000313" key="2">
    <source>
        <dbReference type="EMBL" id="CAD6444776.1"/>
    </source>
</evidence>
<sequence length="368" mass="40981">MYFSSTRLVALSSILGTSFARLKSVEVDTSSLDKLYTAALKEDRKLVVASGGDAGVQGQAIRDAWAARFPKISLDLTVDLSKYHDSRIDRAHWNNTDTVDIALLQTLHDFQRWKEEGRLLFYKPPTFADLYSGEKDLDGAFLPVSVNSFGTFVYDSTYVPDSEAPTSYADLLDPKWKGKIVATYPNDDDAIGFLFSIIIEKYGFEWLEGMANQDVQWVRGTGTPGFVIRDNHNGVNASASGSSPKGRVLTFTSYPPANATTVHSAVPVAPEQHMSWSQTIAAFASSKRPQTAKLFLAWITSDEYQKNSTTGSVRKSLDIGGNLYESNTTQTIQFRQFMQDRKRVEWWKLQYETTLGTAQGVGPMILYP</sequence>
<name>A0A8H2ZQD5_9HELO</name>
<dbReference type="Gene3D" id="3.40.190.10">
    <property type="entry name" value="Periplasmic binding protein-like II"/>
    <property type="match status" value="2"/>
</dbReference>
<comment type="caution">
    <text evidence="2">The sequence shown here is derived from an EMBL/GenBank/DDBJ whole genome shotgun (WGS) entry which is preliminary data.</text>
</comment>
<dbReference type="Pfam" id="PF13343">
    <property type="entry name" value="SBP_bac_6"/>
    <property type="match status" value="1"/>
</dbReference>
<evidence type="ECO:0000313" key="3">
    <source>
        <dbReference type="Proteomes" id="UP000624404"/>
    </source>
</evidence>
<evidence type="ECO:0000256" key="1">
    <source>
        <dbReference type="ARBA" id="ARBA00022729"/>
    </source>
</evidence>
<dbReference type="PANTHER" id="PTHR30006">
    <property type="entry name" value="THIAMINE-BINDING PERIPLASMIC PROTEIN-RELATED"/>
    <property type="match status" value="1"/>
</dbReference>
<protein>
    <submittedName>
        <fullName evidence="2">C1fef3eb-e1b6-4183-ae95-45c47b09c6f1</fullName>
    </submittedName>
</protein>